<dbReference type="Proteomes" id="UP000013782">
    <property type="component" value="Unassembled WGS sequence"/>
</dbReference>
<evidence type="ECO:0000313" key="2">
    <source>
        <dbReference type="EMBL" id="EOH94264.1"/>
    </source>
</evidence>
<gene>
    <name evidence="2" type="ORF">UAU_01999</name>
</gene>
<evidence type="ECO:0000259" key="1">
    <source>
        <dbReference type="Pfam" id="PF00583"/>
    </source>
</evidence>
<dbReference type="RefSeq" id="WP_010756990.1">
    <property type="nucleotide sequence ID" value="NZ_ASWD01000001.1"/>
</dbReference>
<dbReference type="PATRIC" id="fig|1158607.3.peg.1968"/>
<name>R2T1W8_9ENTE</name>
<dbReference type="GO" id="GO:0016747">
    <property type="term" value="F:acyltransferase activity, transferring groups other than amino-acyl groups"/>
    <property type="evidence" value="ECO:0007669"/>
    <property type="project" value="InterPro"/>
</dbReference>
<dbReference type="InterPro" id="IPR016181">
    <property type="entry name" value="Acyl_CoA_acyltransferase"/>
</dbReference>
<organism evidence="2 3">
    <name type="scientific">Enterococcus pallens ATCC BAA-351</name>
    <dbReference type="NCBI Taxonomy" id="1158607"/>
    <lineage>
        <taxon>Bacteria</taxon>
        <taxon>Bacillati</taxon>
        <taxon>Bacillota</taxon>
        <taxon>Bacilli</taxon>
        <taxon>Lactobacillales</taxon>
        <taxon>Enterococcaceae</taxon>
        <taxon>Enterococcus</taxon>
    </lineage>
</organism>
<dbReference type="STRING" id="160454.RV10_GL001947"/>
<dbReference type="Gene3D" id="3.40.630.30">
    <property type="match status" value="1"/>
</dbReference>
<dbReference type="InterPro" id="IPR000182">
    <property type="entry name" value="GNAT_dom"/>
</dbReference>
<keyword evidence="3" id="KW-1185">Reference proteome</keyword>
<dbReference type="AlphaFoldDB" id="R2T1W8"/>
<protein>
    <recommendedName>
        <fullName evidence="1">N-acetyltransferase domain-containing protein</fullName>
    </recommendedName>
</protein>
<proteinExistence type="predicted"/>
<accession>R2T1W8</accession>
<comment type="caution">
    <text evidence="2">The sequence shown here is derived from an EMBL/GenBank/DDBJ whole genome shotgun (WGS) entry which is preliminary data.</text>
</comment>
<sequence length="112" mass="12913">MVAIHISTPYSKEFFEAINLRKQLLDRKINYRKERRYVTLVAIHDNTMIGTASIQLFTPSVGRIKEIAVLPEFAEKDVESKLIHFAEKYLTNRSKSKSILFGKKLKNLSNTA</sequence>
<feature type="domain" description="N-acetyltransferase" evidence="1">
    <location>
        <begin position="27"/>
        <end position="95"/>
    </location>
</feature>
<evidence type="ECO:0000313" key="3">
    <source>
        <dbReference type="Proteomes" id="UP000013782"/>
    </source>
</evidence>
<dbReference type="HOGENOM" id="CLU_2142055_0_0_9"/>
<dbReference type="Pfam" id="PF00583">
    <property type="entry name" value="Acetyltransf_1"/>
    <property type="match status" value="1"/>
</dbReference>
<dbReference type="SUPFAM" id="SSF55729">
    <property type="entry name" value="Acyl-CoA N-acyltransferases (Nat)"/>
    <property type="match status" value="1"/>
</dbReference>
<dbReference type="EMBL" id="AJAQ01000015">
    <property type="protein sequence ID" value="EOH94264.1"/>
    <property type="molecule type" value="Genomic_DNA"/>
</dbReference>
<reference evidence="2 3" key="1">
    <citation type="submission" date="2013-02" db="EMBL/GenBank/DDBJ databases">
        <title>The Genome Sequence of Enterococcus pallens BAA-351.</title>
        <authorList>
            <consortium name="The Broad Institute Genome Sequencing Platform"/>
            <consortium name="The Broad Institute Genome Sequencing Center for Infectious Disease"/>
            <person name="Earl A.M."/>
            <person name="Gilmore M.S."/>
            <person name="Lebreton F."/>
            <person name="Walker B."/>
            <person name="Young S.K."/>
            <person name="Zeng Q."/>
            <person name="Gargeya S."/>
            <person name="Fitzgerald M."/>
            <person name="Haas B."/>
            <person name="Abouelleil A."/>
            <person name="Alvarado L."/>
            <person name="Arachchi H.M."/>
            <person name="Berlin A.M."/>
            <person name="Chapman S.B."/>
            <person name="Dewar J."/>
            <person name="Goldberg J."/>
            <person name="Griggs A."/>
            <person name="Gujja S."/>
            <person name="Hansen M."/>
            <person name="Howarth C."/>
            <person name="Imamovic A."/>
            <person name="Larimer J."/>
            <person name="McCowan C."/>
            <person name="Murphy C."/>
            <person name="Neiman D."/>
            <person name="Pearson M."/>
            <person name="Priest M."/>
            <person name="Roberts A."/>
            <person name="Saif S."/>
            <person name="Shea T."/>
            <person name="Sisk P."/>
            <person name="Sykes S."/>
            <person name="Wortman J."/>
            <person name="Nusbaum C."/>
            <person name="Birren B."/>
        </authorList>
    </citation>
    <scope>NUCLEOTIDE SEQUENCE [LARGE SCALE GENOMIC DNA]</scope>
    <source>
        <strain evidence="2 3">ATCC BAA-351</strain>
    </source>
</reference>